<sequence length="544" mass="60755">MADSIRGDGLFRADMALAALVVDPQRLDRARERFSEPPPSYTSHLSHNSTLSQSPNPPSEEQRRREERKWQLIREHGASLPSNRFATEKSEEIDRLYEGDRYPTRRQPVGTNHCKLAWENVKKRWVEQGIWNDKWKSRGGVWRWKHEEPLEPESEWEIDSEAGAATPLFGLPSERTKAKPSRRKSTEELRRIAERRPIREREREASRPFYQFVYQVSKERERIQDDMNLPEPSAPDWSDLNMTIYGEVQYQAALQAWAGNGQSQDGLNVQRATIPPPLGINTTAYERVKNNWMETGIWNSKWGVLPGMSWKHEQPLQEMLREEVGDDPTPPPTAAIEGDRHGTEEAPPRSIFESILAVEPNHEASGMLDASQQEAPAASISDGLDGDSNSPGRAHLRWCLFGSPSSAEANHSQVSDGLNVSPQEPPCPAIDPAGLRTGDANPSSATSTSQRSHAESGRAQQIPRTALGLVHPSKVSKARGKSGRDPRRRSSASKLPSAARQSLPGPADPLKVALIPPRRSRRLQEVARKTGADSPGIATLADWF</sequence>
<dbReference type="Proteomes" id="UP000777438">
    <property type="component" value="Unassembled WGS sequence"/>
</dbReference>
<evidence type="ECO:0000313" key="2">
    <source>
        <dbReference type="EMBL" id="KAH6884921.1"/>
    </source>
</evidence>
<gene>
    <name evidence="2" type="ORF">B0T10DRAFT_577314</name>
</gene>
<feature type="region of interest" description="Disordered" evidence="1">
    <location>
        <begin position="30"/>
        <end position="68"/>
    </location>
</feature>
<feature type="compositionally biased region" description="Basic and acidic residues" evidence="1">
    <location>
        <begin position="337"/>
        <end position="346"/>
    </location>
</feature>
<evidence type="ECO:0000313" key="3">
    <source>
        <dbReference type="Proteomes" id="UP000777438"/>
    </source>
</evidence>
<evidence type="ECO:0000256" key="1">
    <source>
        <dbReference type="SAM" id="MobiDB-lite"/>
    </source>
</evidence>
<proteinExistence type="predicted"/>
<feature type="region of interest" description="Disordered" evidence="1">
    <location>
        <begin position="323"/>
        <end position="346"/>
    </location>
</feature>
<reference evidence="2 3" key="1">
    <citation type="journal article" date="2021" name="Nat. Commun.">
        <title>Genetic determinants of endophytism in the Arabidopsis root mycobiome.</title>
        <authorList>
            <person name="Mesny F."/>
            <person name="Miyauchi S."/>
            <person name="Thiergart T."/>
            <person name="Pickel B."/>
            <person name="Atanasova L."/>
            <person name="Karlsson M."/>
            <person name="Huettel B."/>
            <person name="Barry K.W."/>
            <person name="Haridas S."/>
            <person name="Chen C."/>
            <person name="Bauer D."/>
            <person name="Andreopoulos W."/>
            <person name="Pangilinan J."/>
            <person name="LaButti K."/>
            <person name="Riley R."/>
            <person name="Lipzen A."/>
            <person name="Clum A."/>
            <person name="Drula E."/>
            <person name="Henrissat B."/>
            <person name="Kohler A."/>
            <person name="Grigoriev I.V."/>
            <person name="Martin F.M."/>
            <person name="Hacquard S."/>
        </authorList>
    </citation>
    <scope>NUCLEOTIDE SEQUENCE [LARGE SCALE GENOMIC DNA]</scope>
    <source>
        <strain evidence="2 3">MPI-CAGE-CH-0241</strain>
    </source>
</reference>
<feature type="region of interest" description="Disordered" evidence="1">
    <location>
        <begin position="367"/>
        <end position="389"/>
    </location>
</feature>
<dbReference type="EMBL" id="JAGPYM010000019">
    <property type="protein sequence ID" value="KAH6884921.1"/>
    <property type="molecule type" value="Genomic_DNA"/>
</dbReference>
<feature type="region of interest" description="Disordered" evidence="1">
    <location>
        <begin position="405"/>
        <end position="512"/>
    </location>
</feature>
<accession>A0A9P8VY75</accession>
<feature type="compositionally biased region" description="Polar residues" evidence="1">
    <location>
        <begin position="41"/>
        <end position="54"/>
    </location>
</feature>
<name>A0A9P8VY75_9HYPO</name>
<keyword evidence="3" id="KW-1185">Reference proteome</keyword>
<feature type="compositionally biased region" description="Basic residues" evidence="1">
    <location>
        <begin position="474"/>
        <end position="491"/>
    </location>
</feature>
<feature type="region of interest" description="Disordered" evidence="1">
    <location>
        <begin position="162"/>
        <end position="189"/>
    </location>
</feature>
<organism evidence="2 3">
    <name type="scientific">Thelonectria olida</name>
    <dbReference type="NCBI Taxonomy" id="1576542"/>
    <lineage>
        <taxon>Eukaryota</taxon>
        <taxon>Fungi</taxon>
        <taxon>Dikarya</taxon>
        <taxon>Ascomycota</taxon>
        <taxon>Pezizomycotina</taxon>
        <taxon>Sordariomycetes</taxon>
        <taxon>Hypocreomycetidae</taxon>
        <taxon>Hypocreales</taxon>
        <taxon>Nectriaceae</taxon>
        <taxon>Thelonectria</taxon>
    </lineage>
</organism>
<feature type="compositionally biased region" description="Polar residues" evidence="1">
    <location>
        <begin position="405"/>
        <end position="422"/>
    </location>
</feature>
<comment type="caution">
    <text evidence="2">The sequence shown here is derived from an EMBL/GenBank/DDBJ whole genome shotgun (WGS) entry which is preliminary data.</text>
</comment>
<dbReference type="OrthoDB" id="5401786at2759"/>
<feature type="compositionally biased region" description="Polar residues" evidence="1">
    <location>
        <begin position="440"/>
        <end position="451"/>
    </location>
</feature>
<protein>
    <submittedName>
        <fullName evidence="2">Uncharacterized protein</fullName>
    </submittedName>
</protein>
<dbReference type="AlphaFoldDB" id="A0A9P8VY75"/>